<dbReference type="EMBL" id="SUTG01000003">
    <property type="protein sequence ID" value="MBE6511754.1"/>
    <property type="molecule type" value="Genomic_DNA"/>
</dbReference>
<gene>
    <name evidence="5" type="ORF">E7Z75_01195</name>
</gene>
<protein>
    <submittedName>
        <fullName evidence="5">Glycosyltransferase</fullName>
    </submittedName>
</protein>
<keyword evidence="2" id="KW-0808">Transferase</keyword>
<evidence type="ECO:0000256" key="3">
    <source>
        <dbReference type="SAM" id="Coils"/>
    </source>
</evidence>
<sequence length="391" mass="45739">MVRISVIVPVYNCETYLEESLGSILKQTFNDTEIICIDDGSSDASLKILNEIASQDSRIEVFPQENQGAGAARNYGMEMASGDYVYFFDADDFLERDGLEKAYSNAIRNDSDIVFFKFDQYKDNRLLAHSGPDLEMQFAGADFDNFTFNWQDYREGPFTGPFAPWLKLYKKEFLDAHECFKFPNDLNHNDVPFHVMTFLKASRISFVPEHLYRYRIDNAASISNNRLKKYDHIFRIIHIVEDFLLSEDYIEEFKRELDYFKANRITYEMYGRPEEYFYLAKEELKSVDLSNGLLSKDTSFKANTILSSNSLEEYNHKINANKEINGLKRENMSLADEINSLKRKNKSLAYENKLLSDKLKKAKDKNGEILNSKSWKITEPLRRIKRLKRKF</sequence>
<evidence type="ECO:0000313" key="6">
    <source>
        <dbReference type="Proteomes" id="UP000732619"/>
    </source>
</evidence>
<dbReference type="CDD" id="cd00761">
    <property type="entry name" value="Glyco_tranf_GTA_type"/>
    <property type="match status" value="1"/>
</dbReference>
<keyword evidence="3" id="KW-0175">Coiled coil</keyword>
<organism evidence="5 6">
    <name type="scientific">Methanobrevibacter olleyae</name>
    <dbReference type="NCBI Taxonomy" id="294671"/>
    <lineage>
        <taxon>Archaea</taxon>
        <taxon>Methanobacteriati</taxon>
        <taxon>Methanobacteriota</taxon>
        <taxon>Methanomada group</taxon>
        <taxon>Methanobacteria</taxon>
        <taxon>Methanobacteriales</taxon>
        <taxon>Methanobacteriaceae</taxon>
        <taxon>Methanobrevibacter</taxon>
    </lineage>
</organism>
<evidence type="ECO:0000256" key="2">
    <source>
        <dbReference type="ARBA" id="ARBA00022679"/>
    </source>
</evidence>
<comment type="caution">
    <text evidence="5">The sequence shown here is derived from an EMBL/GenBank/DDBJ whole genome shotgun (WGS) entry which is preliminary data.</text>
</comment>
<keyword evidence="1" id="KW-0328">Glycosyltransferase</keyword>
<evidence type="ECO:0000259" key="4">
    <source>
        <dbReference type="Pfam" id="PF00535"/>
    </source>
</evidence>
<dbReference type="Gene3D" id="3.90.550.10">
    <property type="entry name" value="Spore Coat Polysaccharide Biosynthesis Protein SpsA, Chain A"/>
    <property type="match status" value="1"/>
</dbReference>
<dbReference type="InterPro" id="IPR001173">
    <property type="entry name" value="Glyco_trans_2-like"/>
</dbReference>
<evidence type="ECO:0000313" key="5">
    <source>
        <dbReference type="EMBL" id="MBE6511754.1"/>
    </source>
</evidence>
<dbReference type="AlphaFoldDB" id="A0A8T3VJQ1"/>
<dbReference type="InterPro" id="IPR029044">
    <property type="entry name" value="Nucleotide-diphossugar_trans"/>
</dbReference>
<evidence type="ECO:0000256" key="1">
    <source>
        <dbReference type="ARBA" id="ARBA00022676"/>
    </source>
</evidence>
<name>A0A8T3VJQ1_METOL</name>
<accession>A0A8T3VJQ1</accession>
<feature type="coiled-coil region" evidence="3">
    <location>
        <begin position="317"/>
        <end position="365"/>
    </location>
</feature>
<dbReference type="PANTHER" id="PTHR22916:SF51">
    <property type="entry name" value="GLYCOSYLTRANSFERASE EPSH-RELATED"/>
    <property type="match status" value="1"/>
</dbReference>
<dbReference type="PANTHER" id="PTHR22916">
    <property type="entry name" value="GLYCOSYLTRANSFERASE"/>
    <property type="match status" value="1"/>
</dbReference>
<proteinExistence type="predicted"/>
<dbReference type="SUPFAM" id="SSF53448">
    <property type="entry name" value="Nucleotide-diphospho-sugar transferases"/>
    <property type="match status" value="1"/>
</dbReference>
<dbReference type="GO" id="GO:0016757">
    <property type="term" value="F:glycosyltransferase activity"/>
    <property type="evidence" value="ECO:0007669"/>
    <property type="project" value="UniProtKB-KW"/>
</dbReference>
<feature type="domain" description="Glycosyltransferase 2-like" evidence="4">
    <location>
        <begin position="5"/>
        <end position="131"/>
    </location>
</feature>
<dbReference type="Pfam" id="PF00535">
    <property type="entry name" value="Glycos_transf_2"/>
    <property type="match status" value="1"/>
</dbReference>
<reference evidence="5" key="1">
    <citation type="submission" date="2019-04" db="EMBL/GenBank/DDBJ databases">
        <title>Evolution of Biomass-Degrading Anaerobic Consortia Revealed by Metagenomics.</title>
        <authorList>
            <person name="Peng X."/>
        </authorList>
    </citation>
    <scope>NUCLEOTIDE SEQUENCE</scope>
    <source>
        <strain evidence="5">SIG14</strain>
    </source>
</reference>
<dbReference type="Proteomes" id="UP000732619">
    <property type="component" value="Unassembled WGS sequence"/>
</dbReference>